<evidence type="ECO:0000313" key="2">
    <source>
        <dbReference type="EMBL" id="SDH69385.1"/>
    </source>
</evidence>
<protein>
    <submittedName>
        <fullName evidence="2">Uncharacterized protein</fullName>
    </submittedName>
</protein>
<dbReference type="Proteomes" id="UP000243588">
    <property type="component" value="Unassembled WGS sequence"/>
</dbReference>
<dbReference type="RefSeq" id="WP_090408324.1">
    <property type="nucleotide sequence ID" value="NZ_FNDQ01000011.1"/>
</dbReference>
<sequence>MKRIIITAMCICSTLGMVYANKSSFFTSFESVKPIKTKQFKITYTGNDLSSEANFQKFEEVYKQLIKFVELERETKSFKSVTFTTQIDSKNKEILVSDIKFHDENSFAVGLLRIFEVNNTGIKEIDIDGIAIEGTVAKEAEDIKQAEVLATAVVETIQSSEYSPNAKIVSSIDLNYQKIE</sequence>
<proteinExistence type="predicted"/>
<feature type="signal peptide" evidence="1">
    <location>
        <begin position="1"/>
        <end position="20"/>
    </location>
</feature>
<name>A0A1G8EHI3_9FLAO</name>
<evidence type="ECO:0000313" key="3">
    <source>
        <dbReference type="Proteomes" id="UP000243588"/>
    </source>
</evidence>
<keyword evidence="3" id="KW-1185">Reference proteome</keyword>
<dbReference type="AlphaFoldDB" id="A0A1G8EHI3"/>
<dbReference type="EMBL" id="FNDQ01000011">
    <property type="protein sequence ID" value="SDH69385.1"/>
    <property type="molecule type" value="Genomic_DNA"/>
</dbReference>
<reference evidence="3" key="1">
    <citation type="submission" date="2016-10" db="EMBL/GenBank/DDBJ databases">
        <authorList>
            <person name="Varghese N."/>
            <person name="Submissions S."/>
        </authorList>
    </citation>
    <scope>NUCLEOTIDE SEQUENCE [LARGE SCALE GENOMIC DNA]</scope>
    <source>
        <strain evidence="3">DSM 23313</strain>
    </source>
</reference>
<accession>A0A1G8EHI3</accession>
<keyword evidence="1" id="KW-0732">Signal</keyword>
<feature type="chain" id="PRO_5017392415" evidence="1">
    <location>
        <begin position="21"/>
        <end position="180"/>
    </location>
</feature>
<evidence type="ECO:0000256" key="1">
    <source>
        <dbReference type="SAM" id="SignalP"/>
    </source>
</evidence>
<organism evidence="2 3">
    <name type="scientific">Myroides phaeus</name>
    <dbReference type="NCBI Taxonomy" id="702745"/>
    <lineage>
        <taxon>Bacteria</taxon>
        <taxon>Pseudomonadati</taxon>
        <taxon>Bacteroidota</taxon>
        <taxon>Flavobacteriia</taxon>
        <taxon>Flavobacteriales</taxon>
        <taxon>Flavobacteriaceae</taxon>
        <taxon>Myroides</taxon>
    </lineage>
</organism>
<gene>
    <name evidence="2" type="ORF">SAMN05421818_1116</name>
</gene>